<dbReference type="RefSeq" id="WP_091405517.1">
    <property type="nucleotide sequence ID" value="NZ_FMYV01000011.1"/>
</dbReference>
<evidence type="ECO:0000313" key="9">
    <source>
        <dbReference type="EMBL" id="SDC88526.1"/>
    </source>
</evidence>
<dbReference type="GO" id="GO:0005524">
    <property type="term" value="F:ATP binding"/>
    <property type="evidence" value="ECO:0007669"/>
    <property type="project" value="UniProtKB-KW"/>
</dbReference>
<dbReference type="GO" id="GO:0051302">
    <property type="term" value="P:regulation of cell division"/>
    <property type="evidence" value="ECO:0007669"/>
    <property type="project" value="TreeGrafter"/>
</dbReference>
<dbReference type="GO" id="GO:0070733">
    <property type="term" value="F:AMPylase activity"/>
    <property type="evidence" value="ECO:0007669"/>
    <property type="project" value="UniProtKB-EC"/>
</dbReference>
<dbReference type="PANTHER" id="PTHR39560:SF1">
    <property type="entry name" value="PROTEIN ADENYLYLTRANSFERASE FIC-RELATED"/>
    <property type="match status" value="1"/>
</dbReference>
<evidence type="ECO:0000256" key="3">
    <source>
        <dbReference type="ARBA" id="ARBA00022741"/>
    </source>
</evidence>
<evidence type="ECO:0000259" key="8">
    <source>
        <dbReference type="PROSITE" id="PS51459"/>
    </source>
</evidence>
<gene>
    <name evidence="9" type="ORF">SAMN04488588_2002</name>
</gene>
<evidence type="ECO:0000256" key="1">
    <source>
        <dbReference type="ARBA" id="ARBA00022679"/>
    </source>
</evidence>
<dbReference type="Gene3D" id="1.10.3290.10">
    <property type="entry name" value="Fido-like domain"/>
    <property type="match status" value="2"/>
</dbReference>
<reference evidence="9 10" key="1">
    <citation type="submission" date="2016-10" db="EMBL/GenBank/DDBJ databases">
        <authorList>
            <person name="de Groot N.N."/>
        </authorList>
    </citation>
    <scope>NUCLEOTIDE SEQUENCE [LARGE SCALE GENOMIC DNA]</scope>
    <source>
        <strain evidence="9 10">WG14</strain>
    </source>
</reference>
<dbReference type="EMBL" id="FMYV01000011">
    <property type="protein sequence ID" value="SDC88526.1"/>
    <property type="molecule type" value="Genomic_DNA"/>
</dbReference>
<keyword evidence="2" id="KW-0548">Nucleotidyltransferase</keyword>
<evidence type="ECO:0000256" key="5">
    <source>
        <dbReference type="ARBA" id="ARBA00034531"/>
    </source>
</evidence>
<dbReference type="AlphaFoldDB" id="A0A1G6QA09"/>
<dbReference type="InterPro" id="IPR003812">
    <property type="entry name" value="Fido"/>
</dbReference>
<dbReference type="InterPro" id="IPR036597">
    <property type="entry name" value="Fido-like_dom_sf"/>
</dbReference>
<evidence type="ECO:0000313" key="10">
    <source>
        <dbReference type="Proteomes" id="UP000199322"/>
    </source>
</evidence>
<dbReference type="EC" id="2.7.7.108" evidence="5"/>
<comment type="catalytic activity">
    <reaction evidence="7">
        <text>L-tyrosyl-[protein] + ATP = O-(5'-adenylyl)-L-tyrosyl-[protein] + diphosphate</text>
        <dbReference type="Rhea" id="RHEA:54288"/>
        <dbReference type="Rhea" id="RHEA-COMP:10136"/>
        <dbReference type="Rhea" id="RHEA-COMP:13846"/>
        <dbReference type="ChEBI" id="CHEBI:30616"/>
        <dbReference type="ChEBI" id="CHEBI:33019"/>
        <dbReference type="ChEBI" id="CHEBI:46858"/>
        <dbReference type="ChEBI" id="CHEBI:83624"/>
        <dbReference type="EC" id="2.7.7.108"/>
    </reaction>
</comment>
<dbReference type="PANTHER" id="PTHR39560">
    <property type="entry name" value="PROTEIN ADENYLYLTRANSFERASE FIC-RELATED"/>
    <property type="match status" value="1"/>
</dbReference>
<dbReference type="PROSITE" id="PS51459">
    <property type="entry name" value="FIDO"/>
    <property type="match status" value="1"/>
</dbReference>
<keyword evidence="3" id="KW-0547">Nucleotide-binding</keyword>
<organism evidence="9 10">
    <name type="scientific">Geotoga petraea</name>
    <dbReference type="NCBI Taxonomy" id="28234"/>
    <lineage>
        <taxon>Bacteria</taxon>
        <taxon>Thermotogati</taxon>
        <taxon>Thermotogota</taxon>
        <taxon>Thermotogae</taxon>
        <taxon>Petrotogales</taxon>
        <taxon>Petrotogaceae</taxon>
        <taxon>Geotoga</taxon>
    </lineage>
</organism>
<dbReference type="STRING" id="28234.SAMN04488588_2002"/>
<accession>A0A1G6QA09</accession>
<keyword evidence="10" id="KW-1185">Reference proteome</keyword>
<comment type="catalytic activity">
    <reaction evidence="6">
        <text>L-threonyl-[protein] + ATP = 3-O-(5'-adenylyl)-L-threonyl-[protein] + diphosphate</text>
        <dbReference type="Rhea" id="RHEA:54292"/>
        <dbReference type="Rhea" id="RHEA-COMP:11060"/>
        <dbReference type="Rhea" id="RHEA-COMP:13847"/>
        <dbReference type="ChEBI" id="CHEBI:30013"/>
        <dbReference type="ChEBI" id="CHEBI:30616"/>
        <dbReference type="ChEBI" id="CHEBI:33019"/>
        <dbReference type="ChEBI" id="CHEBI:138113"/>
        <dbReference type="EC" id="2.7.7.108"/>
    </reaction>
</comment>
<evidence type="ECO:0000256" key="4">
    <source>
        <dbReference type="ARBA" id="ARBA00022840"/>
    </source>
</evidence>
<proteinExistence type="predicted"/>
<evidence type="ECO:0000256" key="6">
    <source>
        <dbReference type="ARBA" id="ARBA00047939"/>
    </source>
</evidence>
<evidence type="ECO:0000256" key="2">
    <source>
        <dbReference type="ARBA" id="ARBA00022695"/>
    </source>
</evidence>
<keyword evidence="1" id="KW-0808">Transferase</keyword>
<sequence length="139" mass="16984">MKDYDLKDNYYCYNGSIVLKNKFDIKDKKLLDSVEKDITGSILLLLQSKNFHKKEKYLIEYEYDEFIEKLSYFITELNIIHPFREGNGRVIREYFRILLERKNLFVDYSDKEKYLEAMIESPYNMNKLKQFLNNNLKKY</sequence>
<dbReference type="Proteomes" id="UP000199322">
    <property type="component" value="Unassembled WGS sequence"/>
</dbReference>
<name>A0A1G6QA09_9BACT</name>
<protein>
    <recommendedName>
        <fullName evidence="5">protein adenylyltransferase</fullName>
        <ecNumber evidence="5">2.7.7.108</ecNumber>
    </recommendedName>
</protein>
<dbReference type="SUPFAM" id="SSF140931">
    <property type="entry name" value="Fic-like"/>
    <property type="match status" value="1"/>
</dbReference>
<feature type="domain" description="Fido" evidence="8">
    <location>
        <begin position="1"/>
        <end position="134"/>
    </location>
</feature>
<dbReference type="Pfam" id="PF02661">
    <property type="entry name" value="Fic"/>
    <property type="match status" value="1"/>
</dbReference>
<keyword evidence="4" id="KW-0067">ATP-binding</keyword>
<evidence type="ECO:0000256" key="7">
    <source>
        <dbReference type="ARBA" id="ARBA00048696"/>
    </source>
</evidence>